<comment type="caution">
    <text evidence="3">The sequence shown here is derived from an EMBL/GenBank/DDBJ whole genome shotgun (WGS) entry which is preliminary data.</text>
</comment>
<feature type="transmembrane region" description="Helical" evidence="2">
    <location>
        <begin position="212"/>
        <end position="229"/>
    </location>
</feature>
<keyword evidence="2" id="KW-0472">Membrane</keyword>
<feature type="transmembrane region" description="Helical" evidence="2">
    <location>
        <begin position="524"/>
        <end position="546"/>
    </location>
</feature>
<feature type="transmembrane region" description="Helical" evidence="2">
    <location>
        <begin position="360"/>
        <end position="386"/>
    </location>
</feature>
<dbReference type="EMBL" id="BAABLW010000002">
    <property type="protein sequence ID" value="GAA4913908.1"/>
    <property type="molecule type" value="Genomic_DNA"/>
</dbReference>
<evidence type="ECO:0000313" key="3">
    <source>
        <dbReference type="EMBL" id="GAA4913908.1"/>
    </source>
</evidence>
<name>A0ABP9FSF5_9MICC</name>
<feature type="transmembrane region" description="Helical" evidence="2">
    <location>
        <begin position="42"/>
        <end position="64"/>
    </location>
</feature>
<evidence type="ECO:0000256" key="2">
    <source>
        <dbReference type="SAM" id="Phobius"/>
    </source>
</evidence>
<evidence type="ECO:0000256" key="1">
    <source>
        <dbReference type="SAM" id="MobiDB-lite"/>
    </source>
</evidence>
<evidence type="ECO:0000313" key="4">
    <source>
        <dbReference type="Proteomes" id="UP001500368"/>
    </source>
</evidence>
<feature type="region of interest" description="Disordered" evidence="1">
    <location>
        <begin position="1"/>
        <end position="22"/>
    </location>
</feature>
<feature type="compositionally biased region" description="Low complexity" evidence="1">
    <location>
        <begin position="7"/>
        <end position="20"/>
    </location>
</feature>
<reference evidence="4" key="1">
    <citation type="journal article" date="2019" name="Int. J. Syst. Evol. Microbiol.">
        <title>The Global Catalogue of Microorganisms (GCM) 10K type strain sequencing project: providing services to taxonomists for standard genome sequencing and annotation.</title>
        <authorList>
            <consortium name="The Broad Institute Genomics Platform"/>
            <consortium name="The Broad Institute Genome Sequencing Center for Infectious Disease"/>
            <person name="Wu L."/>
            <person name="Ma J."/>
        </authorList>
    </citation>
    <scope>NUCLEOTIDE SEQUENCE [LARGE SCALE GENOMIC DNA]</scope>
    <source>
        <strain evidence="4">JCM 19129</strain>
    </source>
</reference>
<organism evidence="3 4">
    <name type="scientific">Nesterenkonia rhizosphaerae</name>
    <dbReference type="NCBI Taxonomy" id="1348272"/>
    <lineage>
        <taxon>Bacteria</taxon>
        <taxon>Bacillati</taxon>
        <taxon>Actinomycetota</taxon>
        <taxon>Actinomycetes</taxon>
        <taxon>Micrococcales</taxon>
        <taxon>Micrococcaceae</taxon>
        <taxon>Nesterenkonia</taxon>
    </lineage>
</organism>
<protein>
    <submittedName>
        <fullName evidence="3">Exporter of polyketide antibiotics</fullName>
    </submittedName>
</protein>
<keyword evidence="2" id="KW-1133">Transmembrane helix</keyword>
<feature type="transmembrane region" description="Helical" evidence="2">
    <location>
        <begin position="100"/>
        <end position="122"/>
    </location>
</feature>
<gene>
    <name evidence="3" type="ORF">GCM10025790_06000</name>
</gene>
<keyword evidence="2" id="KW-0812">Transmembrane</keyword>
<dbReference type="Proteomes" id="UP001500368">
    <property type="component" value="Unassembled WGS sequence"/>
</dbReference>
<feature type="transmembrane region" description="Helical" evidence="2">
    <location>
        <begin position="181"/>
        <end position="200"/>
    </location>
</feature>
<proteinExistence type="predicted"/>
<feature type="transmembrane region" description="Helical" evidence="2">
    <location>
        <begin position="455"/>
        <end position="474"/>
    </location>
</feature>
<feature type="transmembrane region" description="Helical" evidence="2">
    <location>
        <begin position="259"/>
        <end position="280"/>
    </location>
</feature>
<feature type="transmembrane region" description="Helical" evidence="2">
    <location>
        <begin position="407"/>
        <end position="435"/>
    </location>
</feature>
<accession>A0ABP9FSF5</accession>
<dbReference type="RefSeq" id="WP_345476595.1">
    <property type="nucleotide sequence ID" value="NZ_BAABLW010000002.1"/>
</dbReference>
<feature type="transmembrane region" description="Helical" evidence="2">
    <location>
        <begin position="481"/>
        <end position="500"/>
    </location>
</feature>
<keyword evidence="4" id="KW-1185">Reference proteome</keyword>
<feature type="transmembrane region" description="Helical" evidence="2">
    <location>
        <begin position="151"/>
        <end position="175"/>
    </location>
</feature>
<feature type="transmembrane region" description="Helical" evidence="2">
    <location>
        <begin position="321"/>
        <end position="340"/>
    </location>
</feature>
<sequence>MSTTTAPRLSLPESSSPRSRQATLSGTGTLLRFMLRRDRLRLTLWVVGIGLMGFYFANAIQVIAEDESELVQLAGMFTDPVGRLMTGPAFGMDEPTFERFFSAGYVLFLYIMVALMSVFTVVRHTRAEEQTGRAELVRANVVGRHATLTSALILTAAAVLGSNVLVVLGALAAGYDPAGSVLVGATGVGGGLFFTGAAAVSAQLSESSRGSSAMAGGLIGLSYLIRMGGDMAEAGGSALSWFSPLGWSQQTAPYVLDRWWPVLLLAAGAAVLIWLGIWLSTKRDVEASLMPARLGRGRAKRSLGTPMGMAARMLKGGLRGWGIALVLCGLMFGSYAQALVDAADDLPEEFAMIFSGESMMLGYLAYMGLFMAIFVAAAGVSALQQLRGEETRGRAELALSAPISRTAWLGAHLGVLLAGLVLILLLVGVAMGAAASAVLEENRGSYFGDLVVASIHQLPAVLAVLGVVVALFGWLPRAAGIIGWLIIGYAAVMTNFGQLLELPDVFYELNVFGHLAQYPVEDLAWAPVLVLSGIGVAGLAVGLLGFSRREINRV</sequence>